<feature type="compositionally biased region" description="Basic and acidic residues" evidence="1">
    <location>
        <begin position="116"/>
        <end position="127"/>
    </location>
</feature>
<organism evidence="2 3">
    <name type="scientific">Nocardia uniformis</name>
    <dbReference type="NCBI Taxonomy" id="53432"/>
    <lineage>
        <taxon>Bacteria</taxon>
        <taxon>Bacillati</taxon>
        <taxon>Actinomycetota</taxon>
        <taxon>Actinomycetes</taxon>
        <taxon>Mycobacteriales</taxon>
        <taxon>Nocardiaceae</taxon>
        <taxon>Nocardia</taxon>
    </lineage>
</organism>
<comment type="caution">
    <text evidence="2">The sequence shown here is derived from an EMBL/GenBank/DDBJ whole genome shotgun (WGS) entry which is preliminary data.</text>
</comment>
<dbReference type="Pfam" id="PF19460">
    <property type="entry name" value="DUF5997"/>
    <property type="match status" value="1"/>
</dbReference>
<dbReference type="Proteomes" id="UP000586827">
    <property type="component" value="Unassembled WGS sequence"/>
</dbReference>
<dbReference type="RefSeq" id="WP_067523971.1">
    <property type="nucleotide sequence ID" value="NZ_JABELX010000008.1"/>
</dbReference>
<dbReference type="AlphaFoldDB" id="A0A849C267"/>
<sequence length="137" mass="15374">MSPDQKSQTMKPLTAATKLGIYLPATPEEFRSNPISRAQLEELRTNPPQWLIDLRSTGPFPRDITAKKLGITNSGLSRAEISDALTAAEIAELIADPPEWLIRERKNAADVRAEEARVKAQREERRLASNRPAKNRF</sequence>
<protein>
    <submittedName>
        <fullName evidence="2">Uncharacterized protein</fullName>
    </submittedName>
</protein>
<evidence type="ECO:0000313" key="2">
    <source>
        <dbReference type="EMBL" id="NNH72833.1"/>
    </source>
</evidence>
<evidence type="ECO:0000256" key="1">
    <source>
        <dbReference type="SAM" id="MobiDB-lite"/>
    </source>
</evidence>
<dbReference type="EMBL" id="JABELX010000008">
    <property type="protein sequence ID" value="NNH72833.1"/>
    <property type="molecule type" value="Genomic_DNA"/>
</dbReference>
<proteinExistence type="predicted"/>
<keyword evidence="3" id="KW-1185">Reference proteome</keyword>
<feature type="region of interest" description="Disordered" evidence="1">
    <location>
        <begin position="116"/>
        <end position="137"/>
    </location>
</feature>
<evidence type="ECO:0000313" key="3">
    <source>
        <dbReference type="Proteomes" id="UP000586827"/>
    </source>
</evidence>
<reference evidence="2 3" key="1">
    <citation type="submission" date="2020-05" db="EMBL/GenBank/DDBJ databases">
        <title>MicrobeNet Type strains.</title>
        <authorList>
            <person name="Nicholson A.C."/>
        </authorList>
    </citation>
    <scope>NUCLEOTIDE SEQUENCE [LARGE SCALE GENOMIC DNA]</scope>
    <source>
        <strain evidence="2 3">JCM 3224</strain>
    </source>
</reference>
<name>A0A849C267_9NOCA</name>
<accession>A0A849C267</accession>
<gene>
    <name evidence="2" type="ORF">HLB23_23745</name>
</gene>
<dbReference type="InterPro" id="IPR046039">
    <property type="entry name" value="DUF5997"/>
</dbReference>